<evidence type="ECO:0008006" key="3">
    <source>
        <dbReference type="Google" id="ProtNLM"/>
    </source>
</evidence>
<dbReference type="Gene3D" id="3.40.1260.10">
    <property type="entry name" value="DsrEFH-like"/>
    <property type="match status" value="1"/>
</dbReference>
<comment type="caution">
    <text evidence="1">The sequence shown here is derived from an EMBL/GenBank/DDBJ whole genome shotgun (WGS) entry which is preliminary data.</text>
</comment>
<dbReference type="AlphaFoldDB" id="A0A1V8M7X5"/>
<name>A0A1V8M7X5_9GAMM</name>
<dbReference type="Proteomes" id="UP000191980">
    <property type="component" value="Unassembled WGS sequence"/>
</dbReference>
<dbReference type="RefSeq" id="WP_080522295.1">
    <property type="nucleotide sequence ID" value="NZ_LPUF01000001.1"/>
</dbReference>
<reference evidence="1 2" key="1">
    <citation type="submission" date="2015-12" db="EMBL/GenBank/DDBJ databases">
        <authorList>
            <person name="Shamseldin A."/>
            <person name="Moawad H."/>
            <person name="Abd El-Rahim W.M."/>
            <person name="Sadowsky M.J."/>
        </authorList>
    </citation>
    <scope>NUCLEOTIDE SEQUENCE [LARGE SCALE GENOMIC DNA]</scope>
    <source>
        <strain evidence="1 2">WF1</strain>
    </source>
</reference>
<sequence>MLHIIDKFPIQLSFLEQMHSGDTLILKDNAVYAAKQDNIKAALTSKTFAHLNLCVSKADLAIRNISNGELIRGVAIIDSADEYQEYLAQNIVFLSCN</sequence>
<organism evidence="1 2">
    <name type="scientific">Methyloprofundus sedimenti</name>
    <dbReference type="NCBI Taxonomy" id="1420851"/>
    <lineage>
        <taxon>Bacteria</taxon>
        <taxon>Pseudomonadati</taxon>
        <taxon>Pseudomonadota</taxon>
        <taxon>Gammaproteobacteria</taxon>
        <taxon>Methylococcales</taxon>
        <taxon>Methylococcaceae</taxon>
        <taxon>Methyloprofundus</taxon>
    </lineage>
</organism>
<dbReference type="SUPFAM" id="SSF75169">
    <property type="entry name" value="DsrEFH-like"/>
    <property type="match status" value="1"/>
</dbReference>
<evidence type="ECO:0000313" key="2">
    <source>
        <dbReference type="Proteomes" id="UP000191980"/>
    </source>
</evidence>
<dbReference type="Pfam" id="PF04077">
    <property type="entry name" value="DsrH"/>
    <property type="match status" value="1"/>
</dbReference>
<dbReference type="OrthoDB" id="9861790at2"/>
<keyword evidence="2" id="KW-1185">Reference proteome</keyword>
<protein>
    <recommendedName>
        <fullName evidence="3">Sulfur relay protein TusB</fullName>
    </recommendedName>
</protein>
<accession>A0A1V8M7X5</accession>
<dbReference type="InterPro" id="IPR007215">
    <property type="entry name" value="Sulphur_relay_TusB/DsrH"/>
</dbReference>
<dbReference type="GO" id="GO:0005737">
    <property type="term" value="C:cytoplasm"/>
    <property type="evidence" value="ECO:0007669"/>
    <property type="project" value="InterPro"/>
</dbReference>
<dbReference type="InterPro" id="IPR027396">
    <property type="entry name" value="DsrEFH-like"/>
</dbReference>
<dbReference type="EMBL" id="LPUF01000001">
    <property type="protein sequence ID" value="OQK17684.1"/>
    <property type="molecule type" value="Genomic_DNA"/>
</dbReference>
<gene>
    <name evidence="1" type="ORF">AU255_07410</name>
</gene>
<proteinExistence type="predicted"/>
<evidence type="ECO:0000313" key="1">
    <source>
        <dbReference type="EMBL" id="OQK17684.1"/>
    </source>
</evidence>
<dbReference type="GO" id="GO:0002143">
    <property type="term" value="P:tRNA wobble position uridine thiolation"/>
    <property type="evidence" value="ECO:0007669"/>
    <property type="project" value="InterPro"/>
</dbReference>